<dbReference type="OrthoDB" id="319656at2157"/>
<proteinExistence type="predicted"/>
<feature type="compositionally biased region" description="Basic and acidic residues" evidence="1">
    <location>
        <begin position="1"/>
        <end position="20"/>
    </location>
</feature>
<reference evidence="2 3" key="1">
    <citation type="submission" date="2016-10" db="EMBL/GenBank/DDBJ databases">
        <authorList>
            <person name="Varghese N."/>
            <person name="Submissions S."/>
        </authorList>
    </citation>
    <scope>NUCLEOTIDE SEQUENCE [LARGE SCALE GENOMIC DNA]</scope>
    <source>
        <strain evidence="2 3">CGMCC 1.6377</strain>
    </source>
</reference>
<accession>A0A1I3CMG0</accession>
<sequence length="269" mass="30188">MPRSPERLGKAHETWTRDELNGDDPQPDTEAQLAYLDEDERERVRIGAREAARFVREHTPFAIERATEEGDARKTDPTDDVDVVVHGEGRRKGYSLKLTSSTAINVRNTLASKVAEDVFGKPIDELLTPEEFATYERVTREFVAEECGGSDMAAAMTPVFAEKFRTFRDADEATLRARLLEHVRLDADVVACKVTAAGNFHGFASMERAPLRKFQDGTGELSIYTTESNDTSIFFDVDGEAAFRIDMYGQYSGSTRKPRIKTVYRVTFG</sequence>
<evidence type="ECO:0000256" key="1">
    <source>
        <dbReference type="SAM" id="MobiDB-lite"/>
    </source>
</evidence>
<dbReference type="AlphaFoldDB" id="A0A1I3CMG0"/>
<organism evidence="2 3">
    <name type="scientific">Halorubrum aquaticum</name>
    <dbReference type="NCBI Taxonomy" id="387340"/>
    <lineage>
        <taxon>Archaea</taxon>
        <taxon>Methanobacteriati</taxon>
        <taxon>Methanobacteriota</taxon>
        <taxon>Stenosarchaea group</taxon>
        <taxon>Halobacteria</taxon>
        <taxon>Halobacteriales</taxon>
        <taxon>Haloferacaceae</taxon>
        <taxon>Halorubrum</taxon>
    </lineage>
</organism>
<evidence type="ECO:0000313" key="2">
    <source>
        <dbReference type="EMBL" id="SFH75677.1"/>
    </source>
</evidence>
<dbReference type="Proteomes" id="UP000323537">
    <property type="component" value="Unassembled WGS sequence"/>
</dbReference>
<protein>
    <submittedName>
        <fullName evidence="2">Uncharacterized protein</fullName>
    </submittedName>
</protein>
<feature type="region of interest" description="Disordered" evidence="1">
    <location>
        <begin position="1"/>
        <end position="29"/>
    </location>
</feature>
<gene>
    <name evidence="2" type="ORF">SAMN04488066_1259</name>
</gene>
<keyword evidence="3" id="KW-1185">Reference proteome</keyword>
<evidence type="ECO:0000313" key="3">
    <source>
        <dbReference type="Proteomes" id="UP000323537"/>
    </source>
</evidence>
<dbReference type="RefSeq" id="WP_149785568.1">
    <property type="nucleotide sequence ID" value="NZ_BAAADP010000002.1"/>
</dbReference>
<dbReference type="EMBL" id="FOPZ01000025">
    <property type="protein sequence ID" value="SFH75677.1"/>
    <property type="molecule type" value="Genomic_DNA"/>
</dbReference>
<name>A0A1I3CMG0_9EURY</name>